<feature type="non-terminal residue" evidence="1">
    <location>
        <position position="54"/>
    </location>
</feature>
<evidence type="ECO:0000313" key="2">
    <source>
        <dbReference type="Proteomes" id="UP000789901"/>
    </source>
</evidence>
<comment type="caution">
    <text evidence="1">The sequence shown here is derived from an EMBL/GenBank/DDBJ whole genome shotgun (WGS) entry which is preliminary data.</text>
</comment>
<dbReference type="EMBL" id="CAJVQB010109326">
    <property type="protein sequence ID" value="CAG8852030.1"/>
    <property type="molecule type" value="Genomic_DNA"/>
</dbReference>
<organism evidence="1 2">
    <name type="scientific">Gigaspora margarita</name>
    <dbReference type="NCBI Taxonomy" id="4874"/>
    <lineage>
        <taxon>Eukaryota</taxon>
        <taxon>Fungi</taxon>
        <taxon>Fungi incertae sedis</taxon>
        <taxon>Mucoromycota</taxon>
        <taxon>Glomeromycotina</taxon>
        <taxon>Glomeromycetes</taxon>
        <taxon>Diversisporales</taxon>
        <taxon>Gigasporaceae</taxon>
        <taxon>Gigaspora</taxon>
    </lineage>
</organism>
<reference evidence="1 2" key="1">
    <citation type="submission" date="2021-06" db="EMBL/GenBank/DDBJ databases">
        <authorList>
            <person name="Kallberg Y."/>
            <person name="Tangrot J."/>
            <person name="Rosling A."/>
        </authorList>
    </citation>
    <scope>NUCLEOTIDE SEQUENCE [LARGE SCALE GENOMIC DNA]</scope>
    <source>
        <strain evidence="1 2">120-4 pot B 10/14</strain>
    </source>
</reference>
<protein>
    <submittedName>
        <fullName evidence="1">13117_t:CDS:1</fullName>
    </submittedName>
</protein>
<name>A0ABN7XDY0_GIGMA</name>
<proteinExistence type="predicted"/>
<gene>
    <name evidence="1" type="ORF">GMARGA_LOCUS41030</name>
</gene>
<dbReference type="Proteomes" id="UP000789901">
    <property type="component" value="Unassembled WGS sequence"/>
</dbReference>
<feature type="non-terminal residue" evidence="1">
    <location>
        <position position="1"/>
    </location>
</feature>
<accession>A0ABN7XDY0</accession>
<evidence type="ECO:0000313" key="1">
    <source>
        <dbReference type="EMBL" id="CAG8852030.1"/>
    </source>
</evidence>
<keyword evidence="2" id="KW-1185">Reference proteome</keyword>
<sequence>ILEPKERNKEVYGHQNIYRSQIQNVTNNQKRILRNLFNKPFKSIKLDHILENKD</sequence>